<dbReference type="GO" id="GO:0006260">
    <property type="term" value="P:DNA replication"/>
    <property type="evidence" value="ECO:0007669"/>
    <property type="project" value="UniProtKB-KW"/>
</dbReference>
<keyword evidence="5" id="KW-0479">Metal-binding</keyword>
<evidence type="ECO:0000256" key="4">
    <source>
        <dbReference type="ARBA" id="ARBA00022705"/>
    </source>
</evidence>
<dbReference type="PRINTS" id="PR00502">
    <property type="entry name" value="NUDIXFAMILY"/>
</dbReference>
<name>A0A4R6IAY1_9SPHI</name>
<sequence>MIFVSCAIIENSNGQVLATRRSEAMSLPMKWEFAGGKVEHGETYDETILRKIKEELGIETKVSKQLKVVISHYPNFSITLIPFICRYVNGEILLHEHHEFTWLTANKLLSLDWAAADIPVVHQYLSSLQI</sequence>
<evidence type="ECO:0000256" key="3">
    <source>
        <dbReference type="ARBA" id="ARBA00022457"/>
    </source>
</evidence>
<dbReference type="EMBL" id="SNWM01000007">
    <property type="protein sequence ID" value="TDO19360.1"/>
    <property type="molecule type" value="Genomic_DNA"/>
</dbReference>
<dbReference type="AlphaFoldDB" id="A0A4R6IAY1"/>
<dbReference type="Gene3D" id="3.90.79.10">
    <property type="entry name" value="Nucleoside Triphosphate Pyrophosphohydrolase"/>
    <property type="match status" value="1"/>
</dbReference>
<dbReference type="GO" id="GO:0035539">
    <property type="term" value="F:8-oxo-7,8-dihydrodeoxyguanosine triphosphate pyrophosphatase activity"/>
    <property type="evidence" value="ECO:0007669"/>
    <property type="project" value="UniProtKB-EC"/>
</dbReference>
<dbReference type="GO" id="GO:0006281">
    <property type="term" value="P:DNA repair"/>
    <property type="evidence" value="ECO:0007669"/>
    <property type="project" value="UniProtKB-KW"/>
</dbReference>
<evidence type="ECO:0000313" key="18">
    <source>
        <dbReference type="EMBL" id="TDO19360.1"/>
    </source>
</evidence>
<dbReference type="EC" id="3.6.1.55" evidence="12"/>
<evidence type="ECO:0000259" key="17">
    <source>
        <dbReference type="PROSITE" id="PS51462"/>
    </source>
</evidence>
<dbReference type="PANTHER" id="PTHR47707">
    <property type="entry name" value="8-OXO-DGTP DIPHOSPHATASE"/>
    <property type="match status" value="1"/>
</dbReference>
<evidence type="ECO:0000256" key="13">
    <source>
        <dbReference type="ARBA" id="ARBA00040794"/>
    </source>
</evidence>
<evidence type="ECO:0000256" key="5">
    <source>
        <dbReference type="ARBA" id="ARBA00022723"/>
    </source>
</evidence>
<dbReference type="GO" id="GO:0044715">
    <property type="term" value="F:8-oxo-dGDP phosphatase activity"/>
    <property type="evidence" value="ECO:0007669"/>
    <property type="project" value="TreeGrafter"/>
</dbReference>
<evidence type="ECO:0000256" key="6">
    <source>
        <dbReference type="ARBA" id="ARBA00022763"/>
    </source>
</evidence>
<evidence type="ECO:0000313" key="19">
    <source>
        <dbReference type="Proteomes" id="UP000295499"/>
    </source>
</evidence>
<dbReference type="InterPro" id="IPR015797">
    <property type="entry name" value="NUDIX_hydrolase-like_dom_sf"/>
</dbReference>
<dbReference type="GO" id="GO:0008413">
    <property type="term" value="F:8-oxo-7,8-dihydroguanosine triphosphate pyrophosphatase activity"/>
    <property type="evidence" value="ECO:0007669"/>
    <property type="project" value="TreeGrafter"/>
</dbReference>
<dbReference type="InterPro" id="IPR000086">
    <property type="entry name" value="NUDIX_hydrolase_dom"/>
</dbReference>
<comment type="catalytic activity">
    <reaction evidence="10">
        <text>8-oxo-dGTP + H2O = 8-oxo-dGMP + diphosphate + H(+)</text>
        <dbReference type="Rhea" id="RHEA:31575"/>
        <dbReference type="ChEBI" id="CHEBI:15377"/>
        <dbReference type="ChEBI" id="CHEBI:15378"/>
        <dbReference type="ChEBI" id="CHEBI:33019"/>
        <dbReference type="ChEBI" id="CHEBI:63224"/>
        <dbReference type="ChEBI" id="CHEBI:77896"/>
        <dbReference type="EC" id="3.6.1.55"/>
    </reaction>
</comment>
<evidence type="ECO:0000256" key="15">
    <source>
        <dbReference type="ARBA" id="ARBA00041979"/>
    </source>
</evidence>
<dbReference type="GO" id="GO:0046872">
    <property type="term" value="F:metal ion binding"/>
    <property type="evidence" value="ECO:0007669"/>
    <property type="project" value="UniProtKB-KW"/>
</dbReference>
<keyword evidence="3" id="KW-0515">Mutator protein</keyword>
<evidence type="ECO:0000256" key="11">
    <source>
        <dbReference type="ARBA" id="ARBA00036904"/>
    </source>
</evidence>
<comment type="caution">
    <text evidence="18">The sequence shown here is derived from an EMBL/GenBank/DDBJ whole genome shotgun (WGS) entry which is preliminary data.</text>
</comment>
<keyword evidence="9" id="KW-0234">DNA repair</keyword>
<gene>
    <name evidence="18" type="ORF">CLV32_4600</name>
</gene>
<proteinExistence type="inferred from homology"/>
<comment type="catalytic activity">
    <reaction evidence="11">
        <text>8-oxo-GTP + H2O = 8-oxo-GMP + diphosphate + H(+)</text>
        <dbReference type="Rhea" id="RHEA:67616"/>
        <dbReference type="ChEBI" id="CHEBI:15377"/>
        <dbReference type="ChEBI" id="CHEBI:15378"/>
        <dbReference type="ChEBI" id="CHEBI:33019"/>
        <dbReference type="ChEBI" id="CHEBI:143553"/>
        <dbReference type="ChEBI" id="CHEBI:145694"/>
    </reaction>
</comment>
<comment type="similarity">
    <text evidence="2">Belongs to the Nudix hydrolase family.</text>
</comment>
<dbReference type="PANTHER" id="PTHR47707:SF1">
    <property type="entry name" value="NUDIX HYDROLASE FAMILY PROTEIN"/>
    <property type="match status" value="1"/>
</dbReference>
<evidence type="ECO:0000256" key="8">
    <source>
        <dbReference type="ARBA" id="ARBA00022842"/>
    </source>
</evidence>
<evidence type="ECO:0000256" key="12">
    <source>
        <dbReference type="ARBA" id="ARBA00038905"/>
    </source>
</evidence>
<dbReference type="InterPro" id="IPR047127">
    <property type="entry name" value="MutT-like"/>
</dbReference>
<keyword evidence="6" id="KW-0227">DNA damage</keyword>
<comment type="cofactor">
    <cofactor evidence="1">
        <name>Mg(2+)</name>
        <dbReference type="ChEBI" id="CHEBI:18420"/>
    </cofactor>
</comment>
<dbReference type="InterPro" id="IPR020476">
    <property type="entry name" value="Nudix_hydrolase"/>
</dbReference>
<protein>
    <recommendedName>
        <fullName evidence="13">8-oxo-dGTP diphosphatase</fullName>
        <ecNumber evidence="12">3.6.1.55</ecNumber>
    </recommendedName>
    <alternativeName>
        <fullName evidence="16">7,8-dihydro-8-oxoguanine-triphosphatase</fullName>
    </alternativeName>
    <alternativeName>
        <fullName evidence="15">Mutator protein MutT</fullName>
    </alternativeName>
    <alternativeName>
        <fullName evidence="14">dGTP pyrophosphohydrolase</fullName>
    </alternativeName>
</protein>
<organism evidence="18 19">
    <name type="scientific">Pedobacter duraquae</name>
    <dbReference type="NCBI Taxonomy" id="425511"/>
    <lineage>
        <taxon>Bacteria</taxon>
        <taxon>Pseudomonadati</taxon>
        <taxon>Bacteroidota</taxon>
        <taxon>Sphingobacteriia</taxon>
        <taxon>Sphingobacteriales</taxon>
        <taxon>Sphingobacteriaceae</taxon>
        <taxon>Pedobacter</taxon>
    </lineage>
</organism>
<dbReference type="OrthoDB" id="9810648at2"/>
<dbReference type="Proteomes" id="UP000295499">
    <property type="component" value="Unassembled WGS sequence"/>
</dbReference>
<evidence type="ECO:0000256" key="10">
    <source>
        <dbReference type="ARBA" id="ARBA00035861"/>
    </source>
</evidence>
<dbReference type="GO" id="GO:0044716">
    <property type="term" value="F:8-oxo-GDP phosphatase activity"/>
    <property type="evidence" value="ECO:0007669"/>
    <property type="project" value="TreeGrafter"/>
</dbReference>
<dbReference type="CDD" id="cd03425">
    <property type="entry name" value="NUDIX_MutT_NudA_like"/>
    <property type="match status" value="1"/>
</dbReference>
<dbReference type="RefSeq" id="WP_133559187.1">
    <property type="nucleotide sequence ID" value="NZ_SNWM01000007.1"/>
</dbReference>
<evidence type="ECO:0000256" key="9">
    <source>
        <dbReference type="ARBA" id="ARBA00023204"/>
    </source>
</evidence>
<keyword evidence="8" id="KW-0460">Magnesium</keyword>
<keyword evidence="4" id="KW-0235">DNA replication</keyword>
<feature type="domain" description="Nudix hydrolase" evidence="17">
    <location>
        <begin position="1"/>
        <end position="125"/>
    </location>
</feature>
<dbReference type="Pfam" id="PF00293">
    <property type="entry name" value="NUDIX"/>
    <property type="match status" value="1"/>
</dbReference>
<reference evidence="18 19" key="1">
    <citation type="submission" date="2019-03" db="EMBL/GenBank/DDBJ databases">
        <title>Genomic Encyclopedia of Archaeal and Bacterial Type Strains, Phase II (KMG-II): from individual species to whole genera.</title>
        <authorList>
            <person name="Goeker M."/>
        </authorList>
    </citation>
    <scope>NUCLEOTIDE SEQUENCE [LARGE SCALE GENOMIC DNA]</scope>
    <source>
        <strain evidence="18 19">DSM 19034</strain>
    </source>
</reference>
<dbReference type="SUPFAM" id="SSF55811">
    <property type="entry name" value="Nudix"/>
    <property type="match status" value="1"/>
</dbReference>
<keyword evidence="19" id="KW-1185">Reference proteome</keyword>
<evidence type="ECO:0000256" key="7">
    <source>
        <dbReference type="ARBA" id="ARBA00022801"/>
    </source>
</evidence>
<dbReference type="PROSITE" id="PS51462">
    <property type="entry name" value="NUDIX"/>
    <property type="match status" value="1"/>
</dbReference>
<accession>A0A4R6IAY1</accession>
<evidence type="ECO:0000256" key="1">
    <source>
        <dbReference type="ARBA" id="ARBA00001946"/>
    </source>
</evidence>
<evidence type="ECO:0000256" key="14">
    <source>
        <dbReference type="ARBA" id="ARBA00041592"/>
    </source>
</evidence>
<evidence type="ECO:0000256" key="16">
    <source>
        <dbReference type="ARBA" id="ARBA00042798"/>
    </source>
</evidence>
<evidence type="ECO:0000256" key="2">
    <source>
        <dbReference type="ARBA" id="ARBA00005582"/>
    </source>
</evidence>
<keyword evidence="7" id="KW-0378">Hydrolase</keyword>